<dbReference type="AlphaFoldDB" id="A0A220UEX4"/>
<evidence type="ECO:0000313" key="3">
    <source>
        <dbReference type="Proteomes" id="UP000198398"/>
    </source>
</evidence>
<dbReference type="KEGG" id="brv:CFK39_14305"/>
<dbReference type="EMBL" id="CP022316">
    <property type="protein sequence ID" value="ASK66784.1"/>
    <property type="molecule type" value="Genomic_DNA"/>
</dbReference>
<gene>
    <name evidence="2" type="ORF">CFK39_14305</name>
</gene>
<feature type="transmembrane region" description="Helical" evidence="1">
    <location>
        <begin position="87"/>
        <end position="111"/>
    </location>
</feature>
<evidence type="ECO:0000256" key="1">
    <source>
        <dbReference type="SAM" id="Phobius"/>
    </source>
</evidence>
<reference evidence="3" key="1">
    <citation type="submission" date="2017-07" db="EMBL/GenBank/DDBJ databases">
        <title>Brachybacterium sp. VR2415.</title>
        <authorList>
            <person name="Tak E.J."/>
            <person name="Bae J.-W."/>
        </authorList>
    </citation>
    <scope>NUCLEOTIDE SEQUENCE [LARGE SCALE GENOMIC DNA]</scope>
    <source>
        <strain evidence="3">VR2415</strain>
    </source>
</reference>
<keyword evidence="1" id="KW-1133">Transmembrane helix</keyword>
<dbReference type="InterPro" id="IPR009937">
    <property type="entry name" value="Phage_holin_3_6"/>
</dbReference>
<name>A0A220UEX4_9MICO</name>
<dbReference type="OrthoDB" id="3828498at2"/>
<protein>
    <recommendedName>
        <fullName evidence="4">Phage holin family protein</fullName>
    </recommendedName>
</protein>
<organism evidence="2 3">
    <name type="scientific">Brachybacterium avium</name>
    <dbReference type="NCBI Taxonomy" id="2017485"/>
    <lineage>
        <taxon>Bacteria</taxon>
        <taxon>Bacillati</taxon>
        <taxon>Actinomycetota</taxon>
        <taxon>Actinomycetes</taxon>
        <taxon>Micrococcales</taxon>
        <taxon>Dermabacteraceae</taxon>
        <taxon>Brachybacterium</taxon>
    </lineage>
</organism>
<proteinExistence type="predicted"/>
<dbReference type="Pfam" id="PF07332">
    <property type="entry name" value="Phage_holin_3_6"/>
    <property type="match status" value="1"/>
</dbReference>
<keyword evidence="3" id="KW-1185">Reference proteome</keyword>
<accession>A0A220UEX4</accession>
<evidence type="ECO:0008006" key="4">
    <source>
        <dbReference type="Google" id="ProtNLM"/>
    </source>
</evidence>
<keyword evidence="1" id="KW-0472">Membrane</keyword>
<feature type="transmembrane region" description="Helical" evidence="1">
    <location>
        <begin position="50"/>
        <end position="75"/>
    </location>
</feature>
<dbReference type="RefSeq" id="WP_089066020.1">
    <property type="nucleotide sequence ID" value="NZ_CP022316.1"/>
</dbReference>
<keyword evidence="1" id="KW-0812">Transmembrane</keyword>
<sequence length="160" mass="17109">MINTTNDPSTPPTQRSIGELVQSIRDELLGVVHHEIDIAKKEVTALAVKAGIIAACAAVLLFLLLSAWVMLLFAAATGLEALGLPYWAAYLIVAGVFVVISAILGLVAFLVSKKLKAPETTIETAQSAVQAVQGKRRQNAVSYDDTFEELYGKQVSARVD</sequence>
<dbReference type="Proteomes" id="UP000198398">
    <property type="component" value="Chromosome"/>
</dbReference>
<evidence type="ECO:0000313" key="2">
    <source>
        <dbReference type="EMBL" id="ASK66784.1"/>
    </source>
</evidence>